<evidence type="ECO:0000256" key="8">
    <source>
        <dbReference type="ARBA" id="ARBA00022618"/>
    </source>
</evidence>
<dbReference type="InterPro" id="IPR016169">
    <property type="entry name" value="FAD-bd_PCMH_sub2"/>
</dbReference>
<dbReference type="InterPro" id="IPR036318">
    <property type="entry name" value="FAD-bd_PCMH-like_sf"/>
</dbReference>
<comment type="pathway">
    <text evidence="4 19">Cell wall biogenesis; peptidoglycan biosynthesis.</text>
</comment>
<keyword evidence="22" id="KW-1185">Reference proteome</keyword>
<dbReference type="Pfam" id="PF01565">
    <property type="entry name" value="FAD_binding_4"/>
    <property type="match status" value="1"/>
</dbReference>
<evidence type="ECO:0000256" key="17">
    <source>
        <dbReference type="ARBA" id="ARBA00031026"/>
    </source>
</evidence>
<dbReference type="Proteomes" id="UP001597511">
    <property type="component" value="Unassembled WGS sequence"/>
</dbReference>
<keyword evidence="16 19" id="KW-0961">Cell wall biogenesis/degradation</keyword>
<comment type="cofactor">
    <cofactor evidence="1 19">
        <name>FAD</name>
        <dbReference type="ChEBI" id="CHEBI:57692"/>
    </cofactor>
</comment>
<dbReference type="NCBIfam" id="TIGR00179">
    <property type="entry name" value="murB"/>
    <property type="match status" value="1"/>
</dbReference>
<organism evidence="21 22">
    <name type="scientific">Terrimonas rubra</name>
    <dbReference type="NCBI Taxonomy" id="1035890"/>
    <lineage>
        <taxon>Bacteria</taxon>
        <taxon>Pseudomonadati</taxon>
        <taxon>Bacteroidota</taxon>
        <taxon>Chitinophagia</taxon>
        <taxon>Chitinophagales</taxon>
        <taxon>Chitinophagaceae</taxon>
        <taxon>Terrimonas</taxon>
    </lineage>
</organism>
<evidence type="ECO:0000256" key="3">
    <source>
        <dbReference type="ARBA" id="ARBA00004496"/>
    </source>
</evidence>
<evidence type="ECO:0000256" key="11">
    <source>
        <dbReference type="ARBA" id="ARBA00022857"/>
    </source>
</evidence>
<protein>
    <recommendedName>
        <fullName evidence="6 19">UDP-N-acetylenolpyruvoylglucosamine reductase</fullName>
        <ecNumber evidence="5 19">1.3.1.98</ecNumber>
    </recommendedName>
    <alternativeName>
        <fullName evidence="17 19">UDP-N-acetylmuramate dehydrogenase</fullName>
    </alternativeName>
</protein>
<keyword evidence="15 19" id="KW-0131">Cell cycle</keyword>
<evidence type="ECO:0000256" key="12">
    <source>
        <dbReference type="ARBA" id="ARBA00022960"/>
    </source>
</evidence>
<keyword evidence="8 19" id="KW-0132">Cell division</keyword>
<dbReference type="PANTHER" id="PTHR21071:SF4">
    <property type="entry name" value="UDP-N-ACETYLENOLPYRUVOYLGLUCOSAMINE REDUCTASE"/>
    <property type="match status" value="1"/>
</dbReference>
<accession>A0ABW6A5L8</accession>
<dbReference type="SUPFAM" id="SSF56176">
    <property type="entry name" value="FAD-binding/transporter-associated domain-like"/>
    <property type="match status" value="1"/>
</dbReference>
<evidence type="ECO:0000256" key="5">
    <source>
        <dbReference type="ARBA" id="ARBA00012518"/>
    </source>
</evidence>
<evidence type="ECO:0000313" key="22">
    <source>
        <dbReference type="Proteomes" id="UP001597511"/>
    </source>
</evidence>
<dbReference type="SUPFAM" id="SSF56194">
    <property type="entry name" value="Uridine diphospho-N-Acetylenolpyruvylglucosamine reductase, MurB, C-terminal domain"/>
    <property type="match status" value="1"/>
</dbReference>
<dbReference type="EC" id="1.3.1.98" evidence="5 19"/>
<dbReference type="EMBL" id="JBHUOZ010000003">
    <property type="protein sequence ID" value="MFD2920644.1"/>
    <property type="molecule type" value="Genomic_DNA"/>
</dbReference>
<name>A0ABW6A5L8_9BACT</name>
<keyword evidence="13 19" id="KW-0573">Peptidoglycan synthesis</keyword>
<keyword evidence="14 19" id="KW-0560">Oxidoreductase</keyword>
<dbReference type="Gene3D" id="3.30.465.10">
    <property type="match status" value="1"/>
</dbReference>
<keyword evidence="7 19" id="KW-0963">Cytoplasm</keyword>
<dbReference type="NCBIfam" id="NF000755">
    <property type="entry name" value="PRK00046.1"/>
    <property type="match status" value="1"/>
</dbReference>
<evidence type="ECO:0000256" key="10">
    <source>
        <dbReference type="ARBA" id="ARBA00022827"/>
    </source>
</evidence>
<evidence type="ECO:0000256" key="19">
    <source>
        <dbReference type="HAMAP-Rule" id="MF_00037"/>
    </source>
</evidence>
<evidence type="ECO:0000256" key="1">
    <source>
        <dbReference type="ARBA" id="ARBA00001974"/>
    </source>
</evidence>
<dbReference type="InterPro" id="IPR036635">
    <property type="entry name" value="MurB_C_sf"/>
</dbReference>
<evidence type="ECO:0000256" key="15">
    <source>
        <dbReference type="ARBA" id="ARBA00023306"/>
    </source>
</evidence>
<feature type="active site" evidence="19">
    <location>
        <position position="161"/>
    </location>
</feature>
<comment type="similarity">
    <text evidence="19">Belongs to the MurB family.</text>
</comment>
<evidence type="ECO:0000256" key="6">
    <source>
        <dbReference type="ARBA" id="ARBA00015188"/>
    </source>
</evidence>
<dbReference type="InterPro" id="IPR016167">
    <property type="entry name" value="FAD-bd_PCMH_sub1"/>
</dbReference>
<evidence type="ECO:0000256" key="18">
    <source>
        <dbReference type="ARBA" id="ARBA00048914"/>
    </source>
</evidence>
<evidence type="ECO:0000256" key="7">
    <source>
        <dbReference type="ARBA" id="ARBA00022490"/>
    </source>
</evidence>
<evidence type="ECO:0000256" key="2">
    <source>
        <dbReference type="ARBA" id="ARBA00003921"/>
    </source>
</evidence>
<proteinExistence type="inferred from homology"/>
<dbReference type="Pfam" id="PF02873">
    <property type="entry name" value="MurB_C"/>
    <property type="match status" value="1"/>
</dbReference>
<evidence type="ECO:0000256" key="13">
    <source>
        <dbReference type="ARBA" id="ARBA00022984"/>
    </source>
</evidence>
<dbReference type="InterPro" id="IPR011601">
    <property type="entry name" value="MurB_C"/>
</dbReference>
<feature type="active site" description="Proton donor" evidence="19">
    <location>
        <position position="235"/>
    </location>
</feature>
<dbReference type="PANTHER" id="PTHR21071">
    <property type="entry name" value="UDP-N-ACETYLENOLPYRUVOYLGLUCOSAMINE REDUCTASE"/>
    <property type="match status" value="1"/>
</dbReference>
<dbReference type="Gene3D" id="3.30.43.10">
    <property type="entry name" value="Uridine Diphospho-n-acetylenolpyruvylglucosamine Reductase, domain 2"/>
    <property type="match status" value="1"/>
</dbReference>
<keyword evidence="9 19" id="KW-0285">Flavoprotein</keyword>
<dbReference type="RefSeq" id="WP_386099399.1">
    <property type="nucleotide sequence ID" value="NZ_JBHUOZ010000003.1"/>
</dbReference>
<gene>
    <name evidence="19 21" type="primary">murB</name>
    <name evidence="21" type="ORF">ACFS6H_13030</name>
</gene>
<dbReference type="Gene3D" id="3.90.78.10">
    <property type="entry name" value="UDP-N-acetylenolpyruvoylglucosamine reductase, C-terminal domain"/>
    <property type="match status" value="1"/>
</dbReference>
<evidence type="ECO:0000256" key="4">
    <source>
        <dbReference type="ARBA" id="ARBA00004752"/>
    </source>
</evidence>
<dbReference type="GO" id="GO:0008762">
    <property type="term" value="F:UDP-N-acetylmuramate dehydrogenase activity"/>
    <property type="evidence" value="ECO:0007669"/>
    <property type="project" value="UniProtKB-EC"/>
</dbReference>
<evidence type="ECO:0000259" key="20">
    <source>
        <dbReference type="PROSITE" id="PS51387"/>
    </source>
</evidence>
<dbReference type="InterPro" id="IPR006094">
    <property type="entry name" value="Oxid_FAD_bind_N"/>
</dbReference>
<keyword evidence="12 19" id="KW-0133">Cell shape</keyword>
<dbReference type="PROSITE" id="PS51387">
    <property type="entry name" value="FAD_PCMH"/>
    <property type="match status" value="1"/>
</dbReference>
<dbReference type="InterPro" id="IPR016166">
    <property type="entry name" value="FAD-bd_PCMH"/>
</dbReference>
<comment type="function">
    <text evidence="2 19">Cell wall formation.</text>
</comment>
<reference evidence="22" key="1">
    <citation type="journal article" date="2019" name="Int. J. Syst. Evol. Microbiol.">
        <title>The Global Catalogue of Microorganisms (GCM) 10K type strain sequencing project: providing services to taxonomists for standard genome sequencing and annotation.</title>
        <authorList>
            <consortium name="The Broad Institute Genomics Platform"/>
            <consortium name="The Broad Institute Genome Sequencing Center for Infectious Disease"/>
            <person name="Wu L."/>
            <person name="Ma J."/>
        </authorList>
    </citation>
    <scope>NUCLEOTIDE SEQUENCE [LARGE SCALE GENOMIC DNA]</scope>
    <source>
        <strain evidence="22">KCTC 23299</strain>
    </source>
</reference>
<feature type="active site" evidence="19">
    <location>
        <position position="331"/>
    </location>
</feature>
<evidence type="ECO:0000256" key="14">
    <source>
        <dbReference type="ARBA" id="ARBA00023002"/>
    </source>
</evidence>
<keyword evidence="10 19" id="KW-0274">FAD</keyword>
<evidence type="ECO:0000313" key="21">
    <source>
        <dbReference type="EMBL" id="MFD2920644.1"/>
    </source>
</evidence>
<comment type="catalytic activity">
    <reaction evidence="18 19">
        <text>UDP-N-acetyl-alpha-D-muramate + NADP(+) = UDP-N-acetyl-3-O-(1-carboxyvinyl)-alpha-D-glucosamine + NADPH + H(+)</text>
        <dbReference type="Rhea" id="RHEA:12248"/>
        <dbReference type="ChEBI" id="CHEBI:15378"/>
        <dbReference type="ChEBI" id="CHEBI:57783"/>
        <dbReference type="ChEBI" id="CHEBI:58349"/>
        <dbReference type="ChEBI" id="CHEBI:68483"/>
        <dbReference type="ChEBI" id="CHEBI:70757"/>
        <dbReference type="EC" id="1.3.1.98"/>
    </reaction>
</comment>
<comment type="subcellular location">
    <subcellularLocation>
        <location evidence="3 19">Cytoplasm</location>
    </subcellularLocation>
</comment>
<keyword evidence="11 19" id="KW-0521">NADP</keyword>
<evidence type="ECO:0000256" key="16">
    <source>
        <dbReference type="ARBA" id="ARBA00023316"/>
    </source>
</evidence>
<evidence type="ECO:0000256" key="9">
    <source>
        <dbReference type="ARBA" id="ARBA00022630"/>
    </source>
</evidence>
<comment type="caution">
    <text evidence="21">The sequence shown here is derived from an EMBL/GenBank/DDBJ whole genome shotgun (WGS) entry which is preliminary data.</text>
</comment>
<dbReference type="InterPro" id="IPR003170">
    <property type="entry name" value="MurB"/>
</dbReference>
<dbReference type="HAMAP" id="MF_00037">
    <property type="entry name" value="MurB"/>
    <property type="match status" value="1"/>
</dbReference>
<sequence>MQFQENISLKAYNTFGIDVIAKKFCAFNNTTELQEAISTGNSQPLIIGGGSNILFTKNYDGTVLQNRVKGIQVIAQDDDTVTIKAGGGENWHRFVLHCIDNGWGGLENLSLIPGCVGASPMQNIGAYGVEIKDVFHSLTAFHIQEQTNYTFNAADCRFGYRESIFKRKYKDQFVITSVCYKLQKKPVVHIEYGAIRQELEKMGVTTPGIRDVSNAVIHIRQSKLPDPAVIGNAGSFFKNPSIPAEQYQQLLLQHENMVGYANADGTVKIAAGWLIEACGWKGFKRGDAGVHDKQALVLVNHGQATGEEIYRLSGEIIASVQQKFGITLEREVNIL</sequence>
<feature type="domain" description="FAD-binding PCMH-type" evidence="20">
    <location>
        <begin position="17"/>
        <end position="185"/>
    </location>
</feature>